<dbReference type="AlphaFoldDB" id="A0A024TET7"/>
<evidence type="ECO:0000256" key="7">
    <source>
        <dbReference type="ARBA" id="ARBA00023193"/>
    </source>
</evidence>
<keyword evidence="4 11" id="KW-0547">Nucleotide-binding</keyword>
<dbReference type="InterPro" id="IPR050339">
    <property type="entry name" value="CC_SR_Kinase"/>
</dbReference>
<evidence type="ECO:0000256" key="11">
    <source>
        <dbReference type="PROSITE-ProRule" id="PRU10141"/>
    </source>
</evidence>
<gene>
    <name evidence="14" type="ORF">H310_13217</name>
</gene>
<proteinExistence type="inferred from homology"/>
<feature type="region of interest" description="Disordered" evidence="12">
    <location>
        <begin position="1"/>
        <end position="35"/>
    </location>
</feature>
<dbReference type="EC" id="2.7.11.1" evidence="1"/>
<dbReference type="GeneID" id="20090267"/>
<dbReference type="SMART" id="SM00220">
    <property type="entry name" value="S_TKc"/>
    <property type="match status" value="1"/>
</dbReference>
<dbReference type="SUPFAM" id="SSF56112">
    <property type="entry name" value="Protein kinase-like (PK-like)"/>
    <property type="match status" value="1"/>
</dbReference>
<dbReference type="VEuPathDB" id="FungiDB:H310_13217"/>
<evidence type="ECO:0000256" key="12">
    <source>
        <dbReference type="SAM" id="MobiDB-lite"/>
    </source>
</evidence>
<protein>
    <recommendedName>
        <fullName evidence="1">non-specific serine/threonine protein kinase</fullName>
        <ecNumber evidence="1">2.7.11.1</ecNumber>
    </recommendedName>
</protein>
<dbReference type="PROSITE" id="PS00108">
    <property type="entry name" value="PROTEIN_KINASE_ST"/>
    <property type="match status" value="1"/>
</dbReference>
<evidence type="ECO:0000259" key="13">
    <source>
        <dbReference type="PROSITE" id="PS50011"/>
    </source>
</evidence>
<dbReference type="InterPro" id="IPR017441">
    <property type="entry name" value="Protein_kinase_ATP_BS"/>
</dbReference>
<evidence type="ECO:0000256" key="5">
    <source>
        <dbReference type="ARBA" id="ARBA00022777"/>
    </source>
</evidence>
<keyword evidence="6 11" id="KW-0067">ATP-binding</keyword>
<keyword evidence="3" id="KW-0808">Transferase</keyword>
<dbReference type="Gene3D" id="3.30.200.20">
    <property type="entry name" value="Phosphorylase Kinase, domain 1"/>
    <property type="match status" value="1"/>
</dbReference>
<dbReference type="STRING" id="157072.A0A024TET7"/>
<dbReference type="EMBL" id="KI913999">
    <property type="protein sequence ID" value="ETV92553.1"/>
    <property type="molecule type" value="Genomic_DNA"/>
</dbReference>
<dbReference type="InterPro" id="IPR000719">
    <property type="entry name" value="Prot_kinase_dom"/>
</dbReference>
<dbReference type="PROSITE" id="PS50011">
    <property type="entry name" value="PROTEIN_KINASE_DOM"/>
    <property type="match status" value="1"/>
</dbReference>
<dbReference type="PANTHER" id="PTHR11042">
    <property type="entry name" value="EUKARYOTIC TRANSLATION INITIATION FACTOR 2-ALPHA KINASE EIF2-ALPHA KINASE -RELATED"/>
    <property type="match status" value="1"/>
</dbReference>
<dbReference type="GO" id="GO:0005524">
    <property type="term" value="F:ATP binding"/>
    <property type="evidence" value="ECO:0007669"/>
    <property type="project" value="UniProtKB-UniRule"/>
</dbReference>
<evidence type="ECO:0000256" key="1">
    <source>
        <dbReference type="ARBA" id="ARBA00012513"/>
    </source>
</evidence>
<dbReference type="GO" id="GO:0005737">
    <property type="term" value="C:cytoplasm"/>
    <property type="evidence" value="ECO:0007669"/>
    <property type="project" value="TreeGrafter"/>
</dbReference>
<dbReference type="GO" id="GO:0017148">
    <property type="term" value="P:negative regulation of translation"/>
    <property type="evidence" value="ECO:0007669"/>
    <property type="project" value="UniProtKB-KW"/>
</dbReference>
<dbReference type="PANTHER" id="PTHR11042:SF160">
    <property type="entry name" value="EUKARYOTIC TRANSLATION INITIATION FACTOR 2-ALPHA KINASE 1"/>
    <property type="match status" value="1"/>
</dbReference>
<evidence type="ECO:0000256" key="10">
    <source>
        <dbReference type="ARBA" id="ARBA00048977"/>
    </source>
</evidence>
<dbReference type="Gene3D" id="1.10.510.10">
    <property type="entry name" value="Transferase(Phosphotransferase) domain 1"/>
    <property type="match status" value="1"/>
</dbReference>
<evidence type="ECO:0000256" key="6">
    <source>
        <dbReference type="ARBA" id="ARBA00022840"/>
    </source>
</evidence>
<evidence type="ECO:0000256" key="4">
    <source>
        <dbReference type="ARBA" id="ARBA00022741"/>
    </source>
</evidence>
<keyword evidence="5 14" id="KW-0418">Kinase</keyword>
<evidence type="ECO:0000256" key="2">
    <source>
        <dbReference type="ARBA" id="ARBA00022527"/>
    </source>
</evidence>
<keyword evidence="2" id="KW-0723">Serine/threonine-protein kinase</keyword>
<sequence length="705" mass="78531">MDYAENLRRSPVFRGTFDPSIDHGDSASTLPRGGDSPVEIHLRPARHDVHDFKLDHLPSHAAAPFDRFDAHEKAVPDADVPVLCEKQVTIIVLLARVCTVYDATPKTFVANVLRLHRLGIIDSIAFLADLGLLPTSPLASSPRPTDFIEPWDSDPRGLHLIPQTLNMSRYARDFDEVCLLGQGGFGQVFKARHKLDGICYAIKQVNFVNKGFQSPLVQNVLREVHCLARCDHPNVNRYYSAWLEPTWVPMGQPSAFPATAASAAAATKPHASSGGGVSLSSIEAKHENRQLIEDIRRFVDDLQSSDSDVLSMSSASTAPSFVASDSSSVDFSFDHSTSRQSNFSDLPMYHSTGDLSTTNIVHNATTHHSQTSESSWSHHRTASIRPDNMQLEIVPKVPPSLVSRGRAAPGMEWAWNLKRHWNMPDSMHHRRPAKLRLGMKGEPGADPSGGPSFTYHVTLYIQMFLCEQSTLHDWLEERNRYRKVDGDQSLRLFRQLVDGLLHVHENGIVHRDLKPSNVFLARDGSLKIGDFGLSKLLADAMCDDDDVRRRSQTPCDPRHTQGVGTMSYASPEQVAGTDYDAKVDSFSLGIILLELFVPFHTRMERADALTRLRQDPCELPALVTETYPHVAVMIRGLVAPTASRWTMHQTKAYLNDEFPHVEVECRGGAGEVVALRQQLKENQERLAQQDAIIEDLRRQLAAKAL</sequence>
<evidence type="ECO:0000256" key="9">
    <source>
        <dbReference type="ARBA" id="ARBA00048659"/>
    </source>
</evidence>
<evidence type="ECO:0000256" key="3">
    <source>
        <dbReference type="ARBA" id="ARBA00022679"/>
    </source>
</evidence>
<dbReference type="InterPro" id="IPR008271">
    <property type="entry name" value="Ser/Thr_kinase_AS"/>
</dbReference>
<evidence type="ECO:0000256" key="8">
    <source>
        <dbReference type="ARBA" id="ARBA00037982"/>
    </source>
</evidence>
<dbReference type="Pfam" id="PF00069">
    <property type="entry name" value="Pkinase"/>
    <property type="match status" value="2"/>
</dbReference>
<dbReference type="GO" id="GO:0005634">
    <property type="term" value="C:nucleus"/>
    <property type="evidence" value="ECO:0007669"/>
    <property type="project" value="TreeGrafter"/>
</dbReference>
<name>A0A024TET7_9STRA</name>
<dbReference type="RefSeq" id="XP_008878860.1">
    <property type="nucleotide sequence ID" value="XM_008880638.1"/>
</dbReference>
<evidence type="ECO:0000313" key="14">
    <source>
        <dbReference type="EMBL" id="ETV92553.1"/>
    </source>
</evidence>
<comment type="catalytic activity">
    <reaction evidence="9">
        <text>L-threonyl-[protein] + ATP = O-phospho-L-threonyl-[protein] + ADP + H(+)</text>
        <dbReference type="Rhea" id="RHEA:46608"/>
        <dbReference type="Rhea" id="RHEA-COMP:11060"/>
        <dbReference type="Rhea" id="RHEA-COMP:11605"/>
        <dbReference type="ChEBI" id="CHEBI:15378"/>
        <dbReference type="ChEBI" id="CHEBI:30013"/>
        <dbReference type="ChEBI" id="CHEBI:30616"/>
        <dbReference type="ChEBI" id="CHEBI:61977"/>
        <dbReference type="ChEBI" id="CHEBI:456216"/>
        <dbReference type="EC" id="2.7.11.1"/>
    </reaction>
    <physiologicalReaction direction="left-to-right" evidence="9">
        <dbReference type="Rhea" id="RHEA:46609"/>
    </physiologicalReaction>
</comment>
<dbReference type="eggNOG" id="KOG1035">
    <property type="taxonomic scope" value="Eukaryota"/>
</dbReference>
<keyword evidence="7" id="KW-0652">Protein synthesis inhibitor</keyword>
<reference evidence="14" key="1">
    <citation type="submission" date="2013-12" db="EMBL/GenBank/DDBJ databases">
        <title>The Genome Sequence of Aphanomyces invadans NJM9701.</title>
        <authorList>
            <consortium name="The Broad Institute Genomics Platform"/>
            <person name="Russ C."/>
            <person name="Tyler B."/>
            <person name="van West P."/>
            <person name="Dieguez-Uribeondo J."/>
            <person name="Young S.K."/>
            <person name="Zeng Q."/>
            <person name="Gargeya S."/>
            <person name="Fitzgerald M."/>
            <person name="Abouelleil A."/>
            <person name="Alvarado L."/>
            <person name="Chapman S.B."/>
            <person name="Gainer-Dewar J."/>
            <person name="Goldberg J."/>
            <person name="Griggs A."/>
            <person name="Gujja S."/>
            <person name="Hansen M."/>
            <person name="Howarth C."/>
            <person name="Imamovic A."/>
            <person name="Ireland A."/>
            <person name="Larimer J."/>
            <person name="McCowan C."/>
            <person name="Murphy C."/>
            <person name="Pearson M."/>
            <person name="Poon T.W."/>
            <person name="Priest M."/>
            <person name="Roberts A."/>
            <person name="Saif S."/>
            <person name="Shea T."/>
            <person name="Sykes S."/>
            <person name="Wortman J."/>
            <person name="Nusbaum C."/>
            <person name="Birren B."/>
        </authorList>
    </citation>
    <scope>NUCLEOTIDE SEQUENCE [LARGE SCALE GENOMIC DNA]</scope>
    <source>
        <strain evidence="14">NJM9701</strain>
    </source>
</reference>
<dbReference type="OrthoDB" id="341578at2759"/>
<dbReference type="InterPro" id="IPR011009">
    <property type="entry name" value="Kinase-like_dom_sf"/>
</dbReference>
<feature type="binding site" evidence="11">
    <location>
        <position position="203"/>
    </location>
    <ligand>
        <name>ATP</name>
        <dbReference type="ChEBI" id="CHEBI:30616"/>
    </ligand>
</feature>
<feature type="domain" description="Protein kinase" evidence="13">
    <location>
        <begin position="174"/>
        <end position="654"/>
    </location>
</feature>
<dbReference type="GO" id="GO:0004694">
    <property type="term" value="F:eukaryotic translation initiation factor 2alpha kinase activity"/>
    <property type="evidence" value="ECO:0007669"/>
    <property type="project" value="TreeGrafter"/>
</dbReference>
<comment type="catalytic activity">
    <reaction evidence="10">
        <text>L-seryl-[protein] + ATP = O-phospho-L-seryl-[protein] + ADP + H(+)</text>
        <dbReference type="Rhea" id="RHEA:17989"/>
        <dbReference type="Rhea" id="RHEA-COMP:9863"/>
        <dbReference type="Rhea" id="RHEA-COMP:11604"/>
        <dbReference type="ChEBI" id="CHEBI:15378"/>
        <dbReference type="ChEBI" id="CHEBI:29999"/>
        <dbReference type="ChEBI" id="CHEBI:30616"/>
        <dbReference type="ChEBI" id="CHEBI:83421"/>
        <dbReference type="ChEBI" id="CHEBI:456216"/>
        <dbReference type="EC" id="2.7.11.1"/>
    </reaction>
    <physiologicalReaction direction="left-to-right" evidence="10">
        <dbReference type="Rhea" id="RHEA:17990"/>
    </physiologicalReaction>
</comment>
<organism evidence="14">
    <name type="scientific">Aphanomyces invadans</name>
    <dbReference type="NCBI Taxonomy" id="157072"/>
    <lineage>
        <taxon>Eukaryota</taxon>
        <taxon>Sar</taxon>
        <taxon>Stramenopiles</taxon>
        <taxon>Oomycota</taxon>
        <taxon>Saprolegniomycetes</taxon>
        <taxon>Saprolegniales</taxon>
        <taxon>Verrucalvaceae</taxon>
        <taxon>Aphanomyces</taxon>
    </lineage>
</organism>
<dbReference type="PROSITE" id="PS00107">
    <property type="entry name" value="PROTEIN_KINASE_ATP"/>
    <property type="match status" value="1"/>
</dbReference>
<comment type="similarity">
    <text evidence="8">Belongs to the protein kinase superfamily. Ser/Thr protein kinase family. GCN2 subfamily.</text>
</comment>
<accession>A0A024TET7</accession>